<dbReference type="AlphaFoldDB" id="A0A6I6SRF3"/>
<organism evidence="6 7">
    <name type="scientific">Billgrantia tianxiuensis</name>
    <dbReference type="NCBI Taxonomy" id="2497861"/>
    <lineage>
        <taxon>Bacteria</taxon>
        <taxon>Pseudomonadati</taxon>
        <taxon>Pseudomonadota</taxon>
        <taxon>Gammaproteobacteria</taxon>
        <taxon>Oceanospirillales</taxon>
        <taxon>Halomonadaceae</taxon>
        <taxon>Billgrantia</taxon>
    </lineage>
</organism>
<feature type="active site" evidence="3">
    <location>
        <position position="174"/>
    </location>
</feature>
<dbReference type="PANTHER" id="PTHR43060">
    <property type="entry name" value="3-HYDROXYISOBUTYRATE DEHYDROGENASE-LIKE 1, MITOCHONDRIAL-RELATED"/>
    <property type="match status" value="1"/>
</dbReference>
<dbReference type="EMBL" id="CP035042">
    <property type="protein sequence ID" value="QHC51174.1"/>
    <property type="molecule type" value="Genomic_DNA"/>
</dbReference>
<dbReference type="PIRSF" id="PIRSF000103">
    <property type="entry name" value="HIBADH"/>
    <property type="match status" value="1"/>
</dbReference>
<dbReference type="OrthoDB" id="9786703at2"/>
<dbReference type="Pfam" id="PF14833">
    <property type="entry name" value="NAD_binding_11"/>
    <property type="match status" value="1"/>
</dbReference>
<dbReference type="InterPro" id="IPR008927">
    <property type="entry name" value="6-PGluconate_DH-like_C_sf"/>
</dbReference>
<dbReference type="InterPro" id="IPR006115">
    <property type="entry name" value="6PGDH_NADP-bd"/>
</dbReference>
<feature type="domain" description="6-phosphogluconate dehydrogenase NADP-binding" evidence="4">
    <location>
        <begin position="5"/>
        <end position="162"/>
    </location>
</feature>
<accession>A0A6I6SRF3</accession>
<evidence type="ECO:0000313" key="6">
    <source>
        <dbReference type="EMBL" id="QHC51174.1"/>
    </source>
</evidence>
<reference evidence="6 7" key="1">
    <citation type="submission" date="2019-01" db="EMBL/GenBank/DDBJ databases">
        <title>Complete genome of a denitifying bacterium Halomons sp. BC-M4-5.</title>
        <authorList>
            <person name="Wang L."/>
            <person name="Shao Z."/>
        </authorList>
    </citation>
    <scope>NUCLEOTIDE SEQUENCE [LARGE SCALE GENOMIC DNA]</scope>
    <source>
        <strain evidence="6 7">BC-M4-5</strain>
    </source>
</reference>
<dbReference type="SUPFAM" id="SSF51735">
    <property type="entry name" value="NAD(P)-binding Rossmann-fold domains"/>
    <property type="match status" value="1"/>
</dbReference>
<dbReference type="PANTHER" id="PTHR43060:SF15">
    <property type="entry name" value="3-HYDROXYISOBUTYRATE DEHYDROGENASE-LIKE 1, MITOCHONDRIAL-RELATED"/>
    <property type="match status" value="1"/>
</dbReference>
<dbReference type="GO" id="GO:0051287">
    <property type="term" value="F:NAD binding"/>
    <property type="evidence" value="ECO:0007669"/>
    <property type="project" value="InterPro"/>
</dbReference>
<dbReference type="KEGG" id="htx:EKK97_18510"/>
<dbReference type="InterPro" id="IPR013328">
    <property type="entry name" value="6PGD_dom2"/>
</dbReference>
<dbReference type="Gene3D" id="3.40.50.720">
    <property type="entry name" value="NAD(P)-binding Rossmann-like Domain"/>
    <property type="match status" value="1"/>
</dbReference>
<evidence type="ECO:0000259" key="5">
    <source>
        <dbReference type="Pfam" id="PF14833"/>
    </source>
</evidence>
<evidence type="ECO:0000256" key="3">
    <source>
        <dbReference type="PIRSR" id="PIRSR000103-1"/>
    </source>
</evidence>
<dbReference type="GO" id="GO:0050661">
    <property type="term" value="F:NADP binding"/>
    <property type="evidence" value="ECO:0007669"/>
    <property type="project" value="InterPro"/>
</dbReference>
<dbReference type="RefSeq" id="WP_159554154.1">
    <property type="nucleotide sequence ID" value="NZ_CP035042.1"/>
</dbReference>
<dbReference type="Pfam" id="PF03446">
    <property type="entry name" value="NAD_binding_2"/>
    <property type="match status" value="1"/>
</dbReference>
<gene>
    <name evidence="6" type="ORF">EKK97_18510</name>
</gene>
<feature type="domain" description="3-hydroxyisobutyrate dehydrogenase-like NAD-binding" evidence="5">
    <location>
        <begin position="168"/>
        <end position="288"/>
    </location>
</feature>
<dbReference type="InterPro" id="IPR029154">
    <property type="entry name" value="HIBADH-like_NADP-bd"/>
</dbReference>
<dbReference type="Proteomes" id="UP000464013">
    <property type="component" value="Chromosome"/>
</dbReference>
<sequence>MTISTVGFIGLGKMGSGFVSRLIDEGYSVVGYDIEAAHCDAAKARGADIAGSPAAVAARSDLIQICVTTSAAVEAVVLGENGIAEVDQGGDKIVIDHSTTELETTRRLAAELERRSGMPFVDAPVSGGPGAAAEGRLAIMAGGAAEAIAAVRPVMERLGQFTHMGDVGAGQATKLINQALVLSNYCVIAEACNLGNRFGIDVSKIPEALSSGYAGSNLLNDLLPRMVESDFEPRGYARQILKDLHMLQDAANALNVAMPMAGMANSLYSMLIAQGKGELDGAAIVTLLEDQARQGNAQGA</sequence>
<evidence type="ECO:0000256" key="1">
    <source>
        <dbReference type="ARBA" id="ARBA00023002"/>
    </source>
</evidence>
<evidence type="ECO:0000256" key="2">
    <source>
        <dbReference type="ARBA" id="ARBA00023027"/>
    </source>
</evidence>
<name>A0A6I6SRF3_9GAMM</name>
<keyword evidence="2" id="KW-0520">NAD</keyword>
<dbReference type="SUPFAM" id="SSF48179">
    <property type="entry name" value="6-phosphogluconate dehydrogenase C-terminal domain-like"/>
    <property type="match status" value="1"/>
</dbReference>
<keyword evidence="7" id="KW-1185">Reference proteome</keyword>
<dbReference type="GO" id="GO:0016491">
    <property type="term" value="F:oxidoreductase activity"/>
    <property type="evidence" value="ECO:0007669"/>
    <property type="project" value="UniProtKB-KW"/>
</dbReference>
<evidence type="ECO:0000313" key="7">
    <source>
        <dbReference type="Proteomes" id="UP000464013"/>
    </source>
</evidence>
<dbReference type="InterPro" id="IPR036291">
    <property type="entry name" value="NAD(P)-bd_dom_sf"/>
</dbReference>
<protein>
    <submittedName>
        <fullName evidence="6">NAD(P)-dependent oxidoreductase</fullName>
    </submittedName>
</protein>
<dbReference type="InterPro" id="IPR015815">
    <property type="entry name" value="HIBADH-related"/>
</dbReference>
<evidence type="ECO:0000259" key="4">
    <source>
        <dbReference type="Pfam" id="PF03446"/>
    </source>
</evidence>
<dbReference type="Gene3D" id="1.10.1040.10">
    <property type="entry name" value="N-(1-d-carboxylethyl)-l-norvaline Dehydrogenase, domain 2"/>
    <property type="match status" value="1"/>
</dbReference>
<proteinExistence type="predicted"/>
<keyword evidence="1" id="KW-0560">Oxidoreductase</keyword>